<organism evidence="2 3">
    <name type="scientific">Fictibacillus enclensis</name>
    <dbReference type="NCBI Taxonomy" id="1017270"/>
    <lineage>
        <taxon>Bacteria</taxon>
        <taxon>Bacillati</taxon>
        <taxon>Bacillota</taxon>
        <taxon>Bacilli</taxon>
        <taxon>Bacillales</taxon>
        <taxon>Fictibacillaceae</taxon>
        <taxon>Fictibacillus</taxon>
    </lineage>
</organism>
<dbReference type="EMBL" id="LNQN01000006">
    <property type="protein sequence ID" value="KSU81071.1"/>
    <property type="molecule type" value="Genomic_DNA"/>
</dbReference>
<gene>
    <name evidence="2" type="ORF">AS030_19180</name>
</gene>
<evidence type="ECO:0000313" key="3">
    <source>
        <dbReference type="Proteomes" id="UP000054099"/>
    </source>
</evidence>
<comment type="caution">
    <text evidence="2">The sequence shown here is derived from an EMBL/GenBank/DDBJ whole genome shotgun (WGS) entry which is preliminary data.</text>
</comment>
<dbReference type="Proteomes" id="UP000054099">
    <property type="component" value="Unassembled WGS sequence"/>
</dbReference>
<sequence>MNLFYKRLGRKAQELIFSINEANLLTGNWAKTWLLSGFNQKRVRDQDKLAKIGGYDLITGLVLVACAFIENLQATVLMPIVLIGFIILLGYVNTRMVE</sequence>
<name>A0A0V8J222_9BACL</name>
<keyword evidence="1" id="KW-1133">Transmembrane helix</keyword>
<dbReference type="Pfam" id="PF12650">
    <property type="entry name" value="DUF3784"/>
    <property type="match status" value="1"/>
</dbReference>
<accession>A0A0V8J222</accession>
<evidence type="ECO:0000256" key="1">
    <source>
        <dbReference type="SAM" id="Phobius"/>
    </source>
</evidence>
<reference evidence="2 3" key="1">
    <citation type="journal article" date="2014" name="Antonie Van Leeuwenhoek">
        <title>Fictibacillus enclensis sp. nov., isolated from marine sediment.</title>
        <authorList>
            <person name="Dastager S.G."/>
            <person name="Mawlankar R."/>
            <person name="Srinivasan K."/>
            <person name="Tang S.K."/>
            <person name="Lee J.C."/>
            <person name="Ramana V.V."/>
            <person name="Shouche Y.S."/>
        </authorList>
    </citation>
    <scope>NUCLEOTIDE SEQUENCE [LARGE SCALE GENOMIC DNA]</scope>
    <source>
        <strain evidence="2 3">NIO-1003</strain>
    </source>
</reference>
<keyword evidence="3" id="KW-1185">Reference proteome</keyword>
<proteinExistence type="predicted"/>
<keyword evidence="1" id="KW-0472">Membrane</keyword>
<evidence type="ECO:0000313" key="2">
    <source>
        <dbReference type="EMBL" id="KSU81071.1"/>
    </source>
</evidence>
<feature type="transmembrane region" description="Helical" evidence="1">
    <location>
        <begin position="52"/>
        <end position="70"/>
    </location>
</feature>
<dbReference type="AlphaFoldDB" id="A0A0V8J222"/>
<feature type="transmembrane region" description="Helical" evidence="1">
    <location>
        <begin position="76"/>
        <end position="94"/>
    </location>
</feature>
<dbReference type="InterPro" id="IPR017259">
    <property type="entry name" value="UCP037672"/>
</dbReference>
<protein>
    <submittedName>
        <fullName evidence="2">Uncharacterized protein</fullName>
    </submittedName>
</protein>
<keyword evidence="1" id="KW-0812">Transmembrane</keyword>